<feature type="domain" description="ORC1/DEAH AAA+ ATPase" evidence="1">
    <location>
        <begin position="46"/>
        <end position="177"/>
    </location>
</feature>
<dbReference type="SUPFAM" id="SSF52540">
    <property type="entry name" value="P-loop containing nucleoside triphosphate hydrolases"/>
    <property type="match status" value="1"/>
</dbReference>
<dbReference type="Gene3D" id="3.40.50.300">
    <property type="entry name" value="P-loop containing nucleotide triphosphate hydrolases"/>
    <property type="match status" value="1"/>
</dbReference>
<sequence length="330" mass="37912">MLDTLKRPVDVSEHPLLSQSYIVPTPAIAAMYARIRQCLRRGVTGAVIYGHTRWGKTYAVRYCVRLLRHELPRIVVLTLGMPQNPSRSESLFFGMLLDVAQHARPDSGTALQRRLRLYHKLAELVARVSGNTLVIFVDEAQRLELEHYEWLRDVQDELGRRGIRMFAFLVGQPGILNRRSAFRQNVDTSQIVARFMIDEMRFAGMQQAADLKMSLAAYDSSIFPEGSDWTYTRFFLQRAYDTGFRLGAQQKVLWEAFDAAHRIARFDFPMEIPMEYLARSVEIALTRNMEHDSVRFELSRACWDEAVEESSFVAALEALRIIFVDEAGPT</sequence>
<keyword evidence="2" id="KW-0547">Nucleotide-binding</keyword>
<reference evidence="2 3" key="1">
    <citation type="journal article" date="2017" name="Front. Microbiol.">
        <title>Genomics reveals a unique clone of Burkholderia cenocepacia harbouring an actively excising novel genomic island.</title>
        <authorList>
            <person name="Patil P."/>
            <person name="Mali S."/>
            <person name="Midha S."/>
            <person name="Gautam V."/>
            <person name="Dash L."/>
            <person name="Kumar S."/>
            <person name="Shastri J."/>
            <person name="Singhal L."/>
            <person name="Patil P.B."/>
        </authorList>
    </citation>
    <scope>NUCLEOTIDE SEQUENCE [LARGE SCALE GENOMIC DNA]</scope>
    <source>
        <strain evidence="2 3">BC-19</strain>
    </source>
</reference>
<dbReference type="EMBL" id="JYMX02000010">
    <property type="protein sequence ID" value="MCW3712509.1"/>
    <property type="molecule type" value="Genomic_DNA"/>
</dbReference>
<proteinExistence type="predicted"/>
<gene>
    <name evidence="2" type="ORF">UE95_014570</name>
</gene>
<dbReference type="AlphaFoldDB" id="A0ABD4UEU0"/>
<keyword evidence="2" id="KW-0067">ATP-binding</keyword>
<evidence type="ECO:0000259" key="1">
    <source>
        <dbReference type="Pfam" id="PF13401"/>
    </source>
</evidence>
<dbReference type="InterPro" id="IPR027417">
    <property type="entry name" value="P-loop_NTPase"/>
</dbReference>
<dbReference type="GO" id="GO:0005524">
    <property type="term" value="F:ATP binding"/>
    <property type="evidence" value="ECO:0007669"/>
    <property type="project" value="UniProtKB-KW"/>
</dbReference>
<comment type="caution">
    <text evidence="2">The sequence shown here is derived from an EMBL/GenBank/DDBJ whole genome shotgun (WGS) entry which is preliminary data.</text>
</comment>
<dbReference type="InterPro" id="IPR049945">
    <property type="entry name" value="AAA_22"/>
</dbReference>
<evidence type="ECO:0000313" key="2">
    <source>
        <dbReference type="EMBL" id="MCW3712509.1"/>
    </source>
</evidence>
<protein>
    <submittedName>
        <fullName evidence="2">ATP-binding protein</fullName>
    </submittedName>
</protein>
<organism evidence="2 3">
    <name type="scientific">Burkholderia cenocepacia</name>
    <dbReference type="NCBI Taxonomy" id="95486"/>
    <lineage>
        <taxon>Bacteria</taxon>
        <taxon>Pseudomonadati</taxon>
        <taxon>Pseudomonadota</taxon>
        <taxon>Betaproteobacteria</taxon>
        <taxon>Burkholderiales</taxon>
        <taxon>Burkholderiaceae</taxon>
        <taxon>Burkholderia</taxon>
        <taxon>Burkholderia cepacia complex</taxon>
    </lineage>
</organism>
<dbReference type="RefSeq" id="WP_011875468.1">
    <property type="nucleotide sequence ID" value="NZ_JYMX02000010.1"/>
</dbReference>
<dbReference type="Proteomes" id="UP000191686">
    <property type="component" value="Unassembled WGS sequence"/>
</dbReference>
<evidence type="ECO:0000313" key="3">
    <source>
        <dbReference type="Proteomes" id="UP000191686"/>
    </source>
</evidence>
<accession>A0ABD4UEU0</accession>
<name>A0ABD4UEU0_9BURK</name>
<reference evidence="2 3" key="2">
    <citation type="journal article" date="2017" name="Front. Microbiol.">
        <title>Genomics Reveals a Unique Clone of Burkholderia cenocepacia Harboring an Actively Excising Novel Genomic Island.</title>
        <authorList>
            <person name="Patil P.P."/>
            <person name="Mali S."/>
            <person name="Midha S."/>
            <person name="Gautam V."/>
            <person name="Dash L."/>
            <person name="Kumar S."/>
            <person name="Shastri J."/>
            <person name="Singhal L."/>
            <person name="Patil P.B."/>
        </authorList>
    </citation>
    <scope>NUCLEOTIDE SEQUENCE [LARGE SCALE GENOMIC DNA]</scope>
    <source>
        <strain evidence="2 3">BC-19</strain>
    </source>
</reference>
<dbReference type="Pfam" id="PF13401">
    <property type="entry name" value="AAA_22"/>
    <property type="match status" value="1"/>
</dbReference>